<dbReference type="EMBL" id="JBFOLK010000010">
    <property type="protein sequence ID" value="KAL2479677.1"/>
    <property type="molecule type" value="Genomic_DNA"/>
</dbReference>
<dbReference type="PANTHER" id="PTHR47481:SF34">
    <property type="entry name" value="CCHC-TYPE DOMAIN-CONTAINING PROTEIN"/>
    <property type="match status" value="1"/>
</dbReference>
<organism evidence="1 2">
    <name type="scientific">Abeliophyllum distichum</name>
    <dbReference type="NCBI Taxonomy" id="126358"/>
    <lineage>
        <taxon>Eukaryota</taxon>
        <taxon>Viridiplantae</taxon>
        <taxon>Streptophyta</taxon>
        <taxon>Embryophyta</taxon>
        <taxon>Tracheophyta</taxon>
        <taxon>Spermatophyta</taxon>
        <taxon>Magnoliopsida</taxon>
        <taxon>eudicotyledons</taxon>
        <taxon>Gunneridae</taxon>
        <taxon>Pentapetalae</taxon>
        <taxon>asterids</taxon>
        <taxon>lamiids</taxon>
        <taxon>Lamiales</taxon>
        <taxon>Oleaceae</taxon>
        <taxon>Forsythieae</taxon>
        <taxon>Abeliophyllum</taxon>
    </lineage>
</organism>
<sequence>MSIDQYLTTVKQLADNLEITGKTIAHEDLVTQVLAGLDEEYTPIVVQINSREIVSCYELKSMLMTFESRLEHLNVVRNGMSTMNLSQASANLVQRTGFNGFNNNRTIRPNNYGRTSNFRGR</sequence>
<evidence type="ECO:0008006" key="3">
    <source>
        <dbReference type="Google" id="ProtNLM"/>
    </source>
</evidence>
<gene>
    <name evidence="1" type="ORF">Adt_32643</name>
</gene>
<reference evidence="2" key="1">
    <citation type="submission" date="2024-07" db="EMBL/GenBank/DDBJ databases">
        <title>Two chromosome-level genome assemblies of Korean endemic species Abeliophyllum distichum and Forsythia ovata (Oleaceae).</title>
        <authorList>
            <person name="Jang H."/>
        </authorList>
    </citation>
    <scope>NUCLEOTIDE SEQUENCE [LARGE SCALE GENOMIC DNA]</scope>
</reference>
<dbReference type="PANTHER" id="PTHR47481">
    <property type="match status" value="1"/>
</dbReference>
<dbReference type="AlphaFoldDB" id="A0ABD1QV95"/>
<proteinExistence type="predicted"/>
<keyword evidence="2" id="KW-1185">Reference proteome</keyword>
<evidence type="ECO:0000313" key="1">
    <source>
        <dbReference type="EMBL" id="KAL2479677.1"/>
    </source>
</evidence>
<name>A0ABD1QV95_9LAMI</name>
<comment type="caution">
    <text evidence="1">The sequence shown here is derived from an EMBL/GenBank/DDBJ whole genome shotgun (WGS) entry which is preliminary data.</text>
</comment>
<dbReference type="Proteomes" id="UP001604336">
    <property type="component" value="Unassembled WGS sequence"/>
</dbReference>
<accession>A0ABD1QV95</accession>
<evidence type="ECO:0000313" key="2">
    <source>
        <dbReference type="Proteomes" id="UP001604336"/>
    </source>
</evidence>
<protein>
    <recommendedName>
        <fullName evidence="3">Retrovirus-related Pol polyprotein from transposon TNT 1-94</fullName>
    </recommendedName>
</protein>